<dbReference type="InterPro" id="IPR006128">
    <property type="entry name" value="Lipoprotein_PsaA-like"/>
</dbReference>
<feature type="compositionally biased region" description="Basic and acidic residues" evidence="7">
    <location>
        <begin position="114"/>
        <end position="137"/>
    </location>
</feature>
<name>A0ABN4HW15_9BURK</name>
<evidence type="ECO:0000256" key="5">
    <source>
        <dbReference type="ARBA" id="ARBA00022729"/>
    </source>
</evidence>
<organism evidence="9 10">
    <name type="scientific">Herbaspirillum hiltneri N3</name>
    <dbReference type="NCBI Taxonomy" id="1262470"/>
    <lineage>
        <taxon>Bacteria</taxon>
        <taxon>Pseudomonadati</taxon>
        <taxon>Pseudomonadota</taxon>
        <taxon>Betaproteobacteria</taxon>
        <taxon>Burkholderiales</taxon>
        <taxon>Oxalobacteraceae</taxon>
        <taxon>Herbaspirillum</taxon>
    </lineage>
</organism>
<keyword evidence="5 8" id="KW-0732">Signal</keyword>
<feature type="signal peptide" evidence="8">
    <location>
        <begin position="1"/>
        <end position="22"/>
    </location>
</feature>
<proteinExistence type="inferred from homology"/>
<comment type="similarity">
    <text evidence="2 6">Belongs to the bacterial solute-binding protein 9 family.</text>
</comment>
<feature type="chain" id="PRO_5045940397" evidence="8">
    <location>
        <begin position="23"/>
        <end position="309"/>
    </location>
</feature>
<dbReference type="Gene3D" id="3.40.50.1980">
    <property type="entry name" value="Nitrogenase molybdenum iron protein domain"/>
    <property type="match status" value="2"/>
</dbReference>
<dbReference type="Proteomes" id="UP000063429">
    <property type="component" value="Chromosome"/>
</dbReference>
<evidence type="ECO:0000256" key="3">
    <source>
        <dbReference type="ARBA" id="ARBA00022448"/>
    </source>
</evidence>
<evidence type="ECO:0000313" key="9">
    <source>
        <dbReference type="EMBL" id="AKZ62968.1"/>
    </source>
</evidence>
<comment type="subcellular location">
    <subcellularLocation>
        <location evidence="1">Cell envelope</location>
    </subcellularLocation>
</comment>
<dbReference type="Pfam" id="PF01297">
    <property type="entry name" value="ZnuA"/>
    <property type="match status" value="1"/>
</dbReference>
<dbReference type="PANTHER" id="PTHR42953">
    <property type="entry name" value="HIGH-AFFINITY ZINC UPTAKE SYSTEM PROTEIN ZNUA-RELATED"/>
    <property type="match status" value="1"/>
</dbReference>
<evidence type="ECO:0000256" key="4">
    <source>
        <dbReference type="ARBA" id="ARBA00022723"/>
    </source>
</evidence>
<reference evidence="10" key="1">
    <citation type="journal article" date="2015" name="Genome Announc.">
        <title>Complete Genome Sequence of Herbaspirillum hiltneri N3 (DSM 17495), Isolated from Surface-Sterilized Wheat Roots.</title>
        <authorList>
            <person name="Guizelini D."/>
            <person name="Saizaki P.M."/>
            <person name="Coimbra N.A."/>
            <person name="Weiss V.A."/>
            <person name="Faoro H."/>
            <person name="Sfeir M.Z."/>
            <person name="Baura V.A."/>
            <person name="Monteiro R.A."/>
            <person name="Chubatsu L.S."/>
            <person name="Souza E.M."/>
            <person name="Cruz L.M."/>
            <person name="Pedrosa F.O."/>
            <person name="Raittz R.T."/>
            <person name="Marchaukoski J.N."/>
            <person name="Steffens M.B."/>
        </authorList>
    </citation>
    <scope>NUCLEOTIDE SEQUENCE [LARGE SCALE GENOMIC DNA]</scope>
    <source>
        <strain evidence="10">N3</strain>
    </source>
</reference>
<accession>A0ABN4HW15</accession>
<evidence type="ECO:0000256" key="1">
    <source>
        <dbReference type="ARBA" id="ARBA00004196"/>
    </source>
</evidence>
<dbReference type="InterPro" id="IPR006127">
    <property type="entry name" value="ZnuA-like"/>
</dbReference>
<evidence type="ECO:0000256" key="7">
    <source>
        <dbReference type="SAM" id="MobiDB-lite"/>
    </source>
</evidence>
<sequence length="309" mass="33848">MKLFRQVFLSIAAMLAVQGASAADARLPVVASFSILGDIVANIGGDRIVVTTLVGPDQDAHVFQPAPDHIKSVARARLVVVNGLGFEGWMERVTQSANYRGDIVVASQGIAVRDRVEEEHDHDSHDGHDHHHGKNDPHAWQNPANIVIYTQNIVAALSKLDPAGAALYRKNGDAYIASLNELDRWAIQQFAQFPPAKRKVITSHDAFEYFGAHYQVRFLAPQGVSTESEPSAKEVAGLIRQIRKEKIRAVFIENMSSPKLLQQISKEAGVTLGGKLYADALSQADGPAPTYLKLMRYNIGQLLAQMKLN</sequence>
<protein>
    <submittedName>
        <fullName evidence="9">Metal ABC transporter substrate-binding protein</fullName>
    </submittedName>
</protein>
<keyword evidence="10" id="KW-1185">Reference proteome</keyword>
<dbReference type="PANTHER" id="PTHR42953:SF1">
    <property type="entry name" value="METAL-BINDING PROTEIN HI_0362-RELATED"/>
    <property type="match status" value="1"/>
</dbReference>
<feature type="region of interest" description="Disordered" evidence="7">
    <location>
        <begin position="114"/>
        <end position="139"/>
    </location>
</feature>
<keyword evidence="4" id="KW-0479">Metal-binding</keyword>
<dbReference type="InterPro" id="IPR050492">
    <property type="entry name" value="Bact_metal-bind_prot9"/>
</dbReference>
<gene>
    <name evidence="9" type="ORF">F506_10070</name>
</gene>
<dbReference type="RefSeq" id="WP_053197099.1">
    <property type="nucleotide sequence ID" value="NZ_CP011409.1"/>
</dbReference>
<dbReference type="EMBL" id="CP011409">
    <property type="protein sequence ID" value="AKZ62968.1"/>
    <property type="molecule type" value="Genomic_DNA"/>
</dbReference>
<evidence type="ECO:0000256" key="2">
    <source>
        <dbReference type="ARBA" id="ARBA00011028"/>
    </source>
</evidence>
<keyword evidence="3 6" id="KW-0813">Transport</keyword>
<evidence type="ECO:0000256" key="8">
    <source>
        <dbReference type="SAM" id="SignalP"/>
    </source>
</evidence>
<evidence type="ECO:0000256" key="6">
    <source>
        <dbReference type="RuleBase" id="RU003512"/>
    </source>
</evidence>
<dbReference type="PRINTS" id="PR00690">
    <property type="entry name" value="ADHESNFAMILY"/>
</dbReference>
<dbReference type="InterPro" id="IPR006129">
    <property type="entry name" value="AdhesinB"/>
</dbReference>
<dbReference type="SUPFAM" id="SSF53807">
    <property type="entry name" value="Helical backbone' metal receptor"/>
    <property type="match status" value="1"/>
</dbReference>
<dbReference type="PRINTS" id="PR00691">
    <property type="entry name" value="ADHESINB"/>
</dbReference>
<dbReference type="CDD" id="cd01137">
    <property type="entry name" value="PsaA"/>
    <property type="match status" value="1"/>
</dbReference>
<evidence type="ECO:0000313" key="10">
    <source>
        <dbReference type="Proteomes" id="UP000063429"/>
    </source>
</evidence>